<feature type="transmembrane region" description="Helical" evidence="5">
    <location>
        <begin position="223"/>
        <end position="240"/>
    </location>
</feature>
<dbReference type="OrthoDB" id="9777044at2"/>
<gene>
    <name evidence="5" type="primary">tatC</name>
    <name evidence="6" type="ORF">SAMN02745724_02678</name>
</gene>
<name>A0A1I1MDR8_9GAMM</name>
<dbReference type="PRINTS" id="PR01840">
    <property type="entry name" value="TATCFAMILY"/>
</dbReference>
<evidence type="ECO:0000256" key="3">
    <source>
        <dbReference type="ARBA" id="ARBA00022989"/>
    </source>
</evidence>
<dbReference type="GO" id="GO:0009977">
    <property type="term" value="F:proton motive force dependent protein transmembrane transporter activity"/>
    <property type="evidence" value="ECO:0007669"/>
    <property type="project" value="TreeGrafter"/>
</dbReference>
<dbReference type="EMBL" id="FOLO01000019">
    <property type="protein sequence ID" value="SFC83557.1"/>
    <property type="molecule type" value="Genomic_DNA"/>
</dbReference>
<keyword evidence="3 5" id="KW-1133">Transmembrane helix</keyword>
<keyword evidence="5" id="KW-1003">Cell membrane</keyword>
<feature type="transmembrane region" description="Helical" evidence="5">
    <location>
        <begin position="25"/>
        <end position="43"/>
    </location>
</feature>
<dbReference type="InterPro" id="IPR019820">
    <property type="entry name" value="Sec-indep_translocase_CS"/>
</dbReference>
<evidence type="ECO:0000256" key="5">
    <source>
        <dbReference type="HAMAP-Rule" id="MF_00902"/>
    </source>
</evidence>
<comment type="subunit">
    <text evidence="5">The Tat system comprises two distinct complexes: a TatABC complex, containing multiple copies of TatA, TatB and TatC subunits, and a separate TatA complex, containing only TatA subunits. Substrates initially bind to the TatABC complex, which probably triggers association of the separate TatA complex to form the active translocon.</text>
</comment>
<evidence type="ECO:0000256" key="4">
    <source>
        <dbReference type="ARBA" id="ARBA00023136"/>
    </source>
</evidence>
<organism evidence="6 7">
    <name type="scientific">Pseudoalteromonas denitrificans DSM 6059</name>
    <dbReference type="NCBI Taxonomy" id="1123010"/>
    <lineage>
        <taxon>Bacteria</taxon>
        <taxon>Pseudomonadati</taxon>
        <taxon>Pseudomonadota</taxon>
        <taxon>Gammaproteobacteria</taxon>
        <taxon>Alteromonadales</taxon>
        <taxon>Pseudoalteromonadaceae</taxon>
        <taxon>Pseudoalteromonas</taxon>
    </lineage>
</organism>
<dbReference type="Pfam" id="PF00902">
    <property type="entry name" value="TatC"/>
    <property type="match status" value="1"/>
</dbReference>
<keyword evidence="4 5" id="KW-0472">Membrane</keyword>
<dbReference type="GO" id="GO:0033281">
    <property type="term" value="C:TAT protein transport complex"/>
    <property type="evidence" value="ECO:0007669"/>
    <property type="project" value="UniProtKB-UniRule"/>
</dbReference>
<feature type="transmembrane region" description="Helical" evidence="5">
    <location>
        <begin position="112"/>
        <end position="142"/>
    </location>
</feature>
<sequence length="252" mass="27910">MTNENSESQSPPGFIGHLVELRNRLVHAILSILIIFIALVYFANDIYGFVAAPLISSLPEGTSMIATDVTSPFFAPFKLTLFVSLFLAFPFILHQIWGFIAPGLYKNEKRMLIPVLISSILLFYSGIAFCYFIVLPIILGFFTGVGPDMMTLSPDISSYLGFVLKLFFAFGITFEIPVAIMLLCWSGATDTQSLKEKRPYIVVGAFVVAMFLTPPDILSQTLLAIPMLALFELGLILASFSNKKQEPTEQEN</sequence>
<accession>A0A1I1MDR8</accession>
<dbReference type="Proteomes" id="UP000198862">
    <property type="component" value="Unassembled WGS sequence"/>
</dbReference>
<evidence type="ECO:0000313" key="7">
    <source>
        <dbReference type="Proteomes" id="UP000198862"/>
    </source>
</evidence>
<dbReference type="PANTHER" id="PTHR30371">
    <property type="entry name" value="SEC-INDEPENDENT PROTEIN TRANSLOCASE PROTEIN TATC"/>
    <property type="match status" value="1"/>
</dbReference>
<evidence type="ECO:0000256" key="1">
    <source>
        <dbReference type="ARBA" id="ARBA00004141"/>
    </source>
</evidence>
<feature type="transmembrane region" description="Helical" evidence="5">
    <location>
        <begin position="79"/>
        <end position="100"/>
    </location>
</feature>
<feature type="transmembrane region" description="Helical" evidence="5">
    <location>
        <begin position="162"/>
        <end position="188"/>
    </location>
</feature>
<dbReference type="GO" id="GO:0043953">
    <property type="term" value="P:protein transport by the Tat complex"/>
    <property type="evidence" value="ECO:0007669"/>
    <property type="project" value="UniProtKB-UniRule"/>
</dbReference>
<dbReference type="STRING" id="1123010.SAMN02745724_02678"/>
<keyword evidence="5" id="KW-0653">Protein transport</keyword>
<dbReference type="AlphaFoldDB" id="A0A1I1MDR8"/>
<dbReference type="NCBIfam" id="TIGR00945">
    <property type="entry name" value="tatC"/>
    <property type="match status" value="1"/>
</dbReference>
<keyword evidence="7" id="KW-1185">Reference proteome</keyword>
<comment type="similarity">
    <text evidence="5">Belongs to the TatC family.</text>
</comment>
<dbReference type="GO" id="GO:0065002">
    <property type="term" value="P:intracellular protein transmembrane transport"/>
    <property type="evidence" value="ECO:0007669"/>
    <property type="project" value="TreeGrafter"/>
</dbReference>
<comment type="subcellular location">
    <subcellularLocation>
        <location evidence="5">Cell membrane</location>
        <topology evidence="5">Multi-pass membrane protein</topology>
    </subcellularLocation>
    <subcellularLocation>
        <location evidence="1">Membrane</location>
        <topology evidence="1">Multi-pass membrane protein</topology>
    </subcellularLocation>
</comment>
<dbReference type="PANTHER" id="PTHR30371:SF0">
    <property type="entry name" value="SEC-INDEPENDENT PROTEIN TRANSLOCASE PROTEIN TATC, CHLOROPLASTIC-RELATED"/>
    <property type="match status" value="1"/>
</dbReference>
<proteinExistence type="inferred from homology"/>
<feature type="transmembrane region" description="Helical" evidence="5">
    <location>
        <begin position="200"/>
        <end position="217"/>
    </location>
</feature>
<keyword evidence="5" id="KW-0813">Transport</keyword>
<dbReference type="RefSeq" id="WP_091984669.1">
    <property type="nucleotide sequence ID" value="NZ_FOLO01000019.1"/>
</dbReference>
<evidence type="ECO:0000313" key="6">
    <source>
        <dbReference type="EMBL" id="SFC83557.1"/>
    </source>
</evidence>
<keyword evidence="2 5" id="KW-0812">Transmembrane</keyword>
<evidence type="ECO:0000256" key="2">
    <source>
        <dbReference type="ARBA" id="ARBA00022692"/>
    </source>
</evidence>
<keyword evidence="5" id="KW-0811">Translocation</keyword>
<dbReference type="PROSITE" id="PS01218">
    <property type="entry name" value="TATC"/>
    <property type="match status" value="1"/>
</dbReference>
<dbReference type="HAMAP" id="MF_00902">
    <property type="entry name" value="TatC"/>
    <property type="match status" value="1"/>
</dbReference>
<dbReference type="InterPro" id="IPR002033">
    <property type="entry name" value="TatC"/>
</dbReference>
<protein>
    <recommendedName>
        <fullName evidence="5">Sec-independent protein translocase protein TatC</fullName>
    </recommendedName>
</protein>
<reference evidence="6 7" key="1">
    <citation type="submission" date="2016-10" db="EMBL/GenBank/DDBJ databases">
        <authorList>
            <person name="de Groot N.N."/>
        </authorList>
    </citation>
    <scope>NUCLEOTIDE SEQUENCE [LARGE SCALE GENOMIC DNA]</scope>
    <source>
        <strain evidence="6 7">DSM 6059</strain>
    </source>
</reference>
<comment type="function">
    <text evidence="5">Part of the twin-arginine translocation (Tat) system that transports large folded proteins containing a characteristic twin-arginine motif in their signal peptide across membranes. Together with TatB, TatC is part of a receptor directly interacting with Tat signal peptides.</text>
</comment>